<evidence type="ECO:0000256" key="3">
    <source>
        <dbReference type="ARBA" id="ARBA00022737"/>
    </source>
</evidence>
<keyword evidence="3" id="KW-0677">Repeat</keyword>
<dbReference type="SUPFAM" id="SSF52058">
    <property type="entry name" value="L domain-like"/>
    <property type="match status" value="1"/>
</dbReference>
<gene>
    <name evidence="5" type="ORF">AXF42_Ash003027</name>
</gene>
<keyword evidence="2" id="KW-0732">Signal</keyword>
<dbReference type="Gene3D" id="3.80.10.10">
    <property type="entry name" value="Ribonuclease Inhibitor"/>
    <property type="match status" value="1"/>
</dbReference>
<reference evidence="5 6" key="1">
    <citation type="journal article" date="2017" name="Nature">
        <title>The Apostasia genome and the evolution of orchids.</title>
        <authorList>
            <person name="Zhang G.Q."/>
            <person name="Liu K.W."/>
            <person name="Li Z."/>
            <person name="Lohaus R."/>
            <person name="Hsiao Y.Y."/>
            <person name="Niu S.C."/>
            <person name="Wang J.Y."/>
            <person name="Lin Y.C."/>
            <person name="Xu Q."/>
            <person name="Chen L.J."/>
            <person name="Yoshida K."/>
            <person name="Fujiwara S."/>
            <person name="Wang Z.W."/>
            <person name="Zhang Y.Q."/>
            <person name="Mitsuda N."/>
            <person name="Wang M."/>
            <person name="Liu G.H."/>
            <person name="Pecoraro L."/>
            <person name="Huang H.X."/>
            <person name="Xiao X.J."/>
            <person name="Lin M."/>
            <person name="Wu X.Y."/>
            <person name="Wu W.L."/>
            <person name="Chen Y.Y."/>
            <person name="Chang S.B."/>
            <person name="Sakamoto S."/>
            <person name="Ohme-Takagi M."/>
            <person name="Yagi M."/>
            <person name="Zeng S.J."/>
            <person name="Shen C.Y."/>
            <person name="Yeh C.M."/>
            <person name="Luo Y.B."/>
            <person name="Tsai W.C."/>
            <person name="Van de Peer Y."/>
            <person name="Liu Z.J."/>
        </authorList>
    </citation>
    <scope>NUCLEOTIDE SEQUENCE [LARGE SCALE GENOMIC DNA]</scope>
    <source>
        <strain evidence="6">cv. Shenzhen</strain>
        <tissue evidence="5">Stem</tissue>
    </source>
</reference>
<dbReference type="PROSITE" id="PS51450">
    <property type="entry name" value="LRR"/>
    <property type="match status" value="1"/>
</dbReference>
<sequence length="114" mass="12369">MVKSKIRDDRGAMDGWDINSVDPCTWNMVGCSPDGLVISLPLSSDAYAISTDGIYNPYCSYTSKSLLLQNNDISGTLPGEIGMLSQLKILDLSHNQFIGEIPGSIGLLKQLVYL</sequence>
<organism evidence="5 6">
    <name type="scientific">Apostasia shenzhenica</name>
    <dbReference type="NCBI Taxonomy" id="1088818"/>
    <lineage>
        <taxon>Eukaryota</taxon>
        <taxon>Viridiplantae</taxon>
        <taxon>Streptophyta</taxon>
        <taxon>Embryophyta</taxon>
        <taxon>Tracheophyta</taxon>
        <taxon>Spermatophyta</taxon>
        <taxon>Magnoliopsida</taxon>
        <taxon>Liliopsida</taxon>
        <taxon>Asparagales</taxon>
        <taxon>Orchidaceae</taxon>
        <taxon>Apostasioideae</taxon>
        <taxon>Apostasia</taxon>
    </lineage>
</organism>
<proteinExistence type="predicted"/>
<keyword evidence="5" id="KW-0675">Receptor</keyword>
<dbReference type="STRING" id="1088818.A0A2I0A7X5"/>
<evidence type="ECO:0000313" key="6">
    <source>
        <dbReference type="Proteomes" id="UP000236161"/>
    </source>
</evidence>
<dbReference type="EC" id="2.7.10.1" evidence="5"/>
<keyword evidence="6" id="KW-1185">Reference proteome</keyword>
<evidence type="ECO:0000256" key="1">
    <source>
        <dbReference type="ARBA" id="ARBA00022614"/>
    </source>
</evidence>
<dbReference type="OrthoDB" id="664407at2759"/>
<dbReference type="Pfam" id="PF00560">
    <property type="entry name" value="LRR_1"/>
    <property type="match status" value="2"/>
</dbReference>
<dbReference type="AlphaFoldDB" id="A0A2I0A7X5"/>
<dbReference type="InterPro" id="IPR032675">
    <property type="entry name" value="LRR_dom_sf"/>
</dbReference>
<feature type="domain" description="Leucine-rich repeat-containing N-terminal plant-type" evidence="4">
    <location>
        <begin position="3"/>
        <end position="32"/>
    </location>
</feature>
<dbReference type="Proteomes" id="UP000236161">
    <property type="component" value="Unassembled WGS sequence"/>
</dbReference>
<dbReference type="GO" id="GO:0004674">
    <property type="term" value="F:protein serine/threonine kinase activity"/>
    <property type="evidence" value="ECO:0007669"/>
    <property type="project" value="UniProtKB-EC"/>
</dbReference>
<dbReference type="PANTHER" id="PTHR47988">
    <property type="entry name" value="SOMATIC EMBRYOGENESIS RECEPTOR KINASE 1"/>
    <property type="match status" value="1"/>
</dbReference>
<accession>A0A2I0A7X5</accession>
<dbReference type="GO" id="GO:0004714">
    <property type="term" value="F:transmembrane receptor protein tyrosine kinase activity"/>
    <property type="evidence" value="ECO:0007669"/>
    <property type="project" value="UniProtKB-EC"/>
</dbReference>
<evidence type="ECO:0000313" key="5">
    <source>
        <dbReference type="EMBL" id="PKA51660.1"/>
    </source>
</evidence>
<dbReference type="InterPro" id="IPR001611">
    <property type="entry name" value="Leu-rich_rpt"/>
</dbReference>
<name>A0A2I0A7X5_9ASPA</name>
<protein>
    <submittedName>
        <fullName evidence="5">Putative LRR receptor-like serine/threonine-protein kinase</fullName>
        <ecNumber evidence="5">2.7.10.1</ecNumber>
        <ecNumber evidence="5">2.7.11.1</ecNumber>
    </submittedName>
</protein>
<dbReference type="Pfam" id="PF08263">
    <property type="entry name" value="LRRNT_2"/>
    <property type="match status" value="1"/>
</dbReference>
<dbReference type="EC" id="2.7.11.1" evidence="5"/>
<dbReference type="InterPro" id="IPR013210">
    <property type="entry name" value="LRR_N_plant-typ"/>
</dbReference>
<evidence type="ECO:0000259" key="4">
    <source>
        <dbReference type="Pfam" id="PF08263"/>
    </source>
</evidence>
<keyword evidence="5" id="KW-0418">Kinase</keyword>
<dbReference type="EMBL" id="KZ452013">
    <property type="protein sequence ID" value="PKA51660.1"/>
    <property type="molecule type" value="Genomic_DNA"/>
</dbReference>
<evidence type="ECO:0000256" key="2">
    <source>
        <dbReference type="ARBA" id="ARBA00022729"/>
    </source>
</evidence>
<keyword evidence="5" id="KW-0808">Transferase</keyword>
<keyword evidence="1" id="KW-0433">Leucine-rich repeat</keyword>